<evidence type="ECO:0000259" key="2">
    <source>
        <dbReference type="Pfam" id="PF26638"/>
    </source>
</evidence>
<keyword evidence="1" id="KW-0472">Membrane</keyword>
<keyword evidence="4" id="KW-1185">Reference proteome</keyword>
<reference evidence="3 4" key="2">
    <citation type="journal article" date="2018" name="New Phytol.">
        <title>High intraspecific genome diversity in the model arbuscular mycorrhizal symbiont Rhizophagus irregularis.</title>
        <authorList>
            <person name="Chen E.C.H."/>
            <person name="Morin E."/>
            <person name="Beaudet D."/>
            <person name="Noel J."/>
            <person name="Yildirir G."/>
            <person name="Ndikumana S."/>
            <person name="Charron P."/>
            <person name="St-Onge C."/>
            <person name="Giorgi J."/>
            <person name="Kruger M."/>
            <person name="Marton T."/>
            <person name="Ropars J."/>
            <person name="Grigoriev I.V."/>
            <person name="Hainaut M."/>
            <person name="Henrissat B."/>
            <person name="Roux C."/>
            <person name="Martin F."/>
            <person name="Corradi N."/>
        </authorList>
    </citation>
    <scope>NUCLEOTIDE SEQUENCE [LARGE SCALE GENOMIC DNA]</scope>
    <source>
        <strain evidence="3 4">DAOM 197198</strain>
    </source>
</reference>
<name>A0A2P4QCF7_RHIID</name>
<feature type="transmembrane region" description="Helical" evidence="1">
    <location>
        <begin position="163"/>
        <end position="180"/>
    </location>
</feature>
<organism evidence="3 4">
    <name type="scientific">Rhizophagus irregularis (strain DAOM 181602 / DAOM 197198 / MUCL 43194)</name>
    <name type="common">Arbuscular mycorrhizal fungus</name>
    <name type="synonym">Glomus intraradices</name>
    <dbReference type="NCBI Taxonomy" id="747089"/>
    <lineage>
        <taxon>Eukaryota</taxon>
        <taxon>Fungi</taxon>
        <taxon>Fungi incertae sedis</taxon>
        <taxon>Mucoromycota</taxon>
        <taxon>Glomeromycotina</taxon>
        <taxon>Glomeromycetes</taxon>
        <taxon>Glomerales</taxon>
        <taxon>Glomeraceae</taxon>
        <taxon>Rhizophagus</taxon>
    </lineage>
</organism>
<evidence type="ECO:0000313" key="3">
    <source>
        <dbReference type="EMBL" id="POG75317.1"/>
    </source>
</evidence>
<keyword evidence="1" id="KW-0812">Transmembrane</keyword>
<dbReference type="InterPro" id="IPR058524">
    <property type="entry name" value="DUF8211"/>
</dbReference>
<reference evidence="3 4" key="1">
    <citation type="journal article" date="2013" name="Proc. Natl. Acad. Sci. U.S.A.">
        <title>Genome of an arbuscular mycorrhizal fungus provides insight into the oldest plant symbiosis.</title>
        <authorList>
            <person name="Tisserant E."/>
            <person name="Malbreil M."/>
            <person name="Kuo A."/>
            <person name="Kohler A."/>
            <person name="Symeonidi A."/>
            <person name="Balestrini R."/>
            <person name="Charron P."/>
            <person name="Duensing N."/>
            <person name="Frei Dit Frey N."/>
            <person name="Gianinazzi-Pearson V."/>
            <person name="Gilbert L.B."/>
            <person name="Handa Y."/>
            <person name="Herr J.R."/>
            <person name="Hijri M."/>
            <person name="Koul R."/>
            <person name="Kawaguchi M."/>
            <person name="Krajinski F."/>
            <person name="Lammers P.J."/>
            <person name="Masclaux F.G."/>
            <person name="Murat C."/>
            <person name="Morin E."/>
            <person name="Ndikumana S."/>
            <person name="Pagni M."/>
            <person name="Petitpierre D."/>
            <person name="Requena N."/>
            <person name="Rosikiewicz P."/>
            <person name="Riley R."/>
            <person name="Saito K."/>
            <person name="San Clemente H."/>
            <person name="Shapiro H."/>
            <person name="van Tuinen D."/>
            <person name="Becard G."/>
            <person name="Bonfante P."/>
            <person name="Paszkowski U."/>
            <person name="Shachar-Hill Y.Y."/>
            <person name="Tuskan G.A."/>
            <person name="Young P.W."/>
            <person name="Sanders I.R."/>
            <person name="Henrissat B."/>
            <person name="Rensing S.A."/>
            <person name="Grigoriev I.V."/>
            <person name="Corradi N."/>
            <person name="Roux C."/>
            <person name="Martin F."/>
        </authorList>
    </citation>
    <scope>NUCLEOTIDE SEQUENCE [LARGE SCALE GENOMIC DNA]</scope>
    <source>
        <strain evidence="3 4">DAOM 197198</strain>
    </source>
</reference>
<dbReference type="Proteomes" id="UP000018888">
    <property type="component" value="Unassembled WGS sequence"/>
</dbReference>
<dbReference type="EMBL" id="AUPC02000062">
    <property type="protein sequence ID" value="POG75317.1"/>
    <property type="molecule type" value="Genomic_DNA"/>
</dbReference>
<feature type="domain" description="DUF8211" evidence="2">
    <location>
        <begin position="115"/>
        <end position="164"/>
    </location>
</feature>
<accession>A0A2P4QCF7</accession>
<keyword evidence="1" id="KW-1133">Transmembrane helix</keyword>
<dbReference type="VEuPathDB" id="FungiDB:RhiirFUN_021866"/>
<proteinExistence type="predicted"/>
<evidence type="ECO:0000313" key="4">
    <source>
        <dbReference type="Proteomes" id="UP000018888"/>
    </source>
</evidence>
<gene>
    <name evidence="3" type="ORF">GLOIN_2v1872974</name>
</gene>
<feature type="transmembrane region" description="Helical" evidence="1">
    <location>
        <begin position="77"/>
        <end position="101"/>
    </location>
</feature>
<dbReference type="Pfam" id="PF26638">
    <property type="entry name" value="DUF8211"/>
    <property type="match status" value="1"/>
</dbReference>
<protein>
    <recommendedName>
        <fullName evidence="2">DUF8211 domain-containing protein</fullName>
    </recommendedName>
</protein>
<sequence>MIDVLALNIKNIFSSIVYLKISKLLRLHNHIRTTRFFMQTNCSILGAHILKNEFIRDAWAWNIVSNIKRMVIKMYSLMATGLCIGRNLSILNIFIVIMHVLDANNTKDSNASVKEFLNSGNPNAPDTLEDKLIMAKMHRFLFLESQYIDKPIKHLKYSKKTSYRMLRIINTWFLFFLLAYRRVNAFNIATPEASTTTPASTSEIIAIVFNPNENMRPDLLHRFTQLSIFVPNRLRPYIPSQPIYSPEDAIYYAPSSTGWFKYLEKKVKSAAKAAINQQERKADLIKQIE</sequence>
<dbReference type="AlphaFoldDB" id="A0A2P4QCF7"/>
<evidence type="ECO:0000256" key="1">
    <source>
        <dbReference type="SAM" id="Phobius"/>
    </source>
</evidence>
<comment type="caution">
    <text evidence="3">The sequence shown here is derived from an EMBL/GenBank/DDBJ whole genome shotgun (WGS) entry which is preliminary data.</text>
</comment>